<dbReference type="PANTHER" id="PTHR44927">
    <property type="entry name" value="FK506-BINDING PROTEIN 15"/>
    <property type="match status" value="1"/>
</dbReference>
<dbReference type="PANTHER" id="PTHR44927:SF1">
    <property type="entry name" value="FK506-BINDING PROTEIN 15"/>
    <property type="match status" value="1"/>
</dbReference>
<dbReference type="GO" id="GO:0003755">
    <property type="term" value="F:peptidyl-prolyl cis-trans isomerase activity"/>
    <property type="evidence" value="ECO:0007669"/>
    <property type="project" value="UniProtKB-KW"/>
</dbReference>
<keyword evidence="1 5" id="KW-0413">Isomerase</keyword>
<proteinExistence type="predicted"/>
<feature type="region of interest" description="Disordered" evidence="3">
    <location>
        <begin position="905"/>
        <end position="930"/>
    </location>
</feature>
<dbReference type="Proteomes" id="UP000762676">
    <property type="component" value="Unassembled WGS sequence"/>
</dbReference>
<sequence>MFFSADDDEQDFMSPGGSKLANIFGMDRASGGNESLTYTAPKQPKKKEATPEGGAPAVLVASVVSAYKYVDNSHTSQGKLGVALLGNRASKDYRILLYVNKQQQVTNAKITSSFTFNIQKNNYATFYDDARQTWSIMFDTTENAVKFAKEMALAKANASPGDPTELIQQDLVQGDGGALEQGDSVEVKYTGWLFSAGTLGKGWDQGMLGLKKGGKRMIVIPAHLAYGSQGVANRIPPDSTLVFEVEAVRVKLQKGDATTERPAAAATPTSSAAVSEAEEQEDHTIKGRTKSINEQLTHSTGGGGGKSKLISRMAKMGQPMLPFQGAVPAQPEDSDEDMGEQAGSQPPSPKPAPPPKRRSSSNISSVSSTVQPGVAMQPQVNPLGVNPSAPLAAAQPGVVMVGGNPMVVDPATGMLQPQAQQQPAFLQNLPGAQQLAVYQNPNILAQHQQQQQQAAVLQQQLQQQQQQQQQQQLLQQQMLGQGLPGMANQIPGLAGDALTPALLSESRQQNTEVRISLSKMSDKVDKILEKLESPGLQQAMHPMMGAAMAPYGSALPAPSMEANVLMQNITRIVQSQSALEQRNEGYKHSASQSQARVLALEQDKVQLATDLSTASSQISTLQLELAEFRRREAELRQKLQETNTSSSNTKEEVSRLTAQREEDEQKISSLTEGVRELKQARKALEAKLASSTEEMADLKSTAETLEKTLSDRKRKAAEERRKLEEDMEDAKISYEQTIESLRERLRKQKKSVDAETESKVSQLEEEISREWQAKSNKMVAAAEAKHARQVEEFNEEKDELKRKVDTLEKKLETVRSSGSSTEQQVAQLQDELADMRVWKEKYEKLRAQAGSMKDKYEERIQSLEQERDEASEEAGKSSEQQTQKYREKVEELQQEMQTLRQQLLQARADAKVAVDKSQQSGAQSAGSSADVATEVKKIMNSVFQSLRAEFEADESYTGSEILGVILNVIKQTTLKLVNPKKDEEENDEEEDEDEEDDDDEEEEEEEEEETENEGIKGDDAKQEEHTETASTSQQAAENSTSLTQDDTTDNSHASLDQKNEAGLGSKDSTEQKEDPSPANSRSSEGTGSDFEIVSEQSIEQEIGREDVTKEAPHVDEIEETEDAKSDSSGKATPVREIDATVEEEQQEEKDKTPEAEKLTGQKEAAEEISSPLDEPDVEVNVPPTQEIVKEPEPEVLPAEASPPSAPGGPSKGEKSKQTNVTVDANSREPPPLFDDDDDNDQDSPLFGKDDTVSDTFGVDFTSKPRTASNISSSQPAKKVDLGLDEDSKPQPPPPLFGDDSDDDDLDWLN</sequence>
<gene>
    <name evidence="5" type="ORF">ElyMa_003067400</name>
</gene>
<dbReference type="Gene3D" id="3.10.50.40">
    <property type="match status" value="1"/>
</dbReference>
<feature type="region of interest" description="Disordered" evidence="3">
    <location>
        <begin position="747"/>
        <end position="768"/>
    </location>
</feature>
<protein>
    <recommendedName>
        <fullName evidence="1">peptidylprolyl isomerase</fullName>
        <ecNumber evidence="1">5.2.1.8</ecNumber>
    </recommendedName>
</protein>
<evidence type="ECO:0000313" key="6">
    <source>
        <dbReference type="Proteomes" id="UP000762676"/>
    </source>
</evidence>
<organism evidence="5 6">
    <name type="scientific">Elysia marginata</name>
    <dbReference type="NCBI Taxonomy" id="1093978"/>
    <lineage>
        <taxon>Eukaryota</taxon>
        <taxon>Metazoa</taxon>
        <taxon>Spiralia</taxon>
        <taxon>Lophotrochozoa</taxon>
        <taxon>Mollusca</taxon>
        <taxon>Gastropoda</taxon>
        <taxon>Heterobranchia</taxon>
        <taxon>Euthyneura</taxon>
        <taxon>Panpulmonata</taxon>
        <taxon>Sacoglossa</taxon>
        <taxon>Placobranchoidea</taxon>
        <taxon>Plakobranchidae</taxon>
        <taxon>Elysia</taxon>
    </lineage>
</organism>
<feature type="region of interest" description="Disordered" evidence="3">
    <location>
        <begin position="34"/>
        <end position="53"/>
    </location>
</feature>
<feature type="compositionally biased region" description="Basic and acidic residues" evidence="3">
    <location>
        <begin position="1013"/>
        <end position="1027"/>
    </location>
</feature>
<feature type="compositionally biased region" description="Acidic residues" evidence="3">
    <location>
        <begin position="1298"/>
        <end position="1309"/>
    </location>
</feature>
<name>A0AAV4IP04_9GAST</name>
<dbReference type="InterPro" id="IPR011993">
    <property type="entry name" value="PH-like_dom_sf"/>
</dbReference>
<feature type="region of interest" description="Disordered" evidence="3">
    <location>
        <begin position="973"/>
        <end position="1309"/>
    </location>
</feature>
<feature type="compositionally biased region" description="Acidic residues" evidence="3">
    <location>
        <begin position="984"/>
        <end position="1012"/>
    </location>
</feature>
<reference evidence="5 6" key="1">
    <citation type="journal article" date="2021" name="Elife">
        <title>Chloroplast acquisition without the gene transfer in kleptoplastic sea slugs, Plakobranchus ocellatus.</title>
        <authorList>
            <person name="Maeda T."/>
            <person name="Takahashi S."/>
            <person name="Yoshida T."/>
            <person name="Shimamura S."/>
            <person name="Takaki Y."/>
            <person name="Nagai Y."/>
            <person name="Toyoda A."/>
            <person name="Suzuki Y."/>
            <person name="Arimoto A."/>
            <person name="Ishii H."/>
            <person name="Satoh N."/>
            <person name="Nishiyama T."/>
            <person name="Hasebe M."/>
            <person name="Maruyama T."/>
            <person name="Minagawa J."/>
            <person name="Obokata J."/>
            <person name="Shigenobu S."/>
        </authorList>
    </citation>
    <scope>NUCLEOTIDE SEQUENCE [LARGE SCALE GENOMIC DNA]</scope>
</reference>
<feature type="compositionally biased region" description="Basic and acidic residues" evidence="3">
    <location>
        <begin position="1277"/>
        <end position="1288"/>
    </location>
</feature>
<feature type="compositionally biased region" description="Basic and acidic residues" evidence="3">
    <location>
        <begin position="848"/>
        <end position="865"/>
    </location>
</feature>
<dbReference type="InterPro" id="IPR056598">
    <property type="entry name" value="FKBP-15_dom"/>
</dbReference>
<feature type="region of interest" description="Disordered" evidence="3">
    <location>
        <begin position="695"/>
        <end position="720"/>
    </location>
</feature>
<dbReference type="Pfam" id="PF00568">
    <property type="entry name" value="WH1"/>
    <property type="match status" value="1"/>
</dbReference>
<comment type="caution">
    <text evidence="5">The sequence shown here is derived from an EMBL/GenBank/DDBJ whole genome shotgun (WGS) entry which is preliminary data.</text>
</comment>
<dbReference type="EMBL" id="BMAT01006344">
    <property type="protein sequence ID" value="GFS10691.1"/>
    <property type="molecule type" value="Genomic_DNA"/>
</dbReference>
<evidence type="ECO:0000313" key="5">
    <source>
        <dbReference type="EMBL" id="GFS10691.1"/>
    </source>
</evidence>
<feature type="compositionally biased region" description="Polar residues" evidence="3">
    <location>
        <begin position="1077"/>
        <end position="1086"/>
    </location>
</feature>
<dbReference type="InterPro" id="IPR001179">
    <property type="entry name" value="PPIase_FKBP_dom"/>
</dbReference>
<feature type="region of interest" description="Disordered" evidence="3">
    <location>
        <begin position="637"/>
        <end position="667"/>
    </location>
</feature>
<comment type="catalytic activity">
    <reaction evidence="1">
        <text>[protein]-peptidylproline (omega=180) = [protein]-peptidylproline (omega=0)</text>
        <dbReference type="Rhea" id="RHEA:16237"/>
        <dbReference type="Rhea" id="RHEA-COMP:10747"/>
        <dbReference type="Rhea" id="RHEA-COMP:10748"/>
        <dbReference type="ChEBI" id="CHEBI:83833"/>
        <dbReference type="ChEBI" id="CHEBI:83834"/>
        <dbReference type="EC" id="5.2.1.8"/>
    </reaction>
</comment>
<feature type="compositionally biased region" description="Low complexity" evidence="3">
    <location>
        <begin position="1091"/>
        <end position="1100"/>
    </location>
</feature>
<feature type="compositionally biased region" description="Basic and acidic residues" evidence="3">
    <location>
        <begin position="1148"/>
        <end position="1165"/>
    </location>
</feature>
<feature type="compositionally biased region" description="Polar residues" evidence="3">
    <location>
        <begin position="1028"/>
        <end position="1056"/>
    </location>
</feature>
<dbReference type="SUPFAM" id="SSF54534">
    <property type="entry name" value="FKBP-like"/>
    <property type="match status" value="1"/>
</dbReference>
<dbReference type="Gene3D" id="1.10.287.1490">
    <property type="match status" value="1"/>
</dbReference>
<feature type="compositionally biased region" description="Polar residues" evidence="3">
    <location>
        <begin position="1263"/>
        <end position="1275"/>
    </location>
</feature>
<dbReference type="InterPro" id="IPR000697">
    <property type="entry name" value="WH1/EVH1_dom"/>
</dbReference>
<feature type="region of interest" description="Disordered" evidence="3">
    <location>
        <begin position="254"/>
        <end position="309"/>
    </location>
</feature>
<evidence type="ECO:0000256" key="2">
    <source>
        <dbReference type="SAM" id="Coils"/>
    </source>
</evidence>
<dbReference type="EC" id="5.2.1.8" evidence="1"/>
<feature type="coiled-coil region" evidence="2">
    <location>
        <begin position="444"/>
        <end position="477"/>
    </location>
</feature>
<feature type="compositionally biased region" description="Low complexity" evidence="3">
    <location>
        <begin position="260"/>
        <end position="275"/>
    </location>
</feature>
<dbReference type="InterPro" id="IPR046357">
    <property type="entry name" value="PPIase_dom_sf"/>
</dbReference>
<evidence type="ECO:0000256" key="1">
    <source>
        <dbReference type="PROSITE-ProRule" id="PRU00277"/>
    </source>
</evidence>
<dbReference type="Pfam" id="PF23649">
    <property type="entry name" value="FKBP15"/>
    <property type="match status" value="1"/>
</dbReference>
<feature type="compositionally biased region" description="Basic and acidic residues" evidence="3">
    <location>
        <begin position="704"/>
        <end position="720"/>
    </location>
</feature>
<evidence type="ECO:0000259" key="4">
    <source>
        <dbReference type="PROSITE" id="PS50059"/>
    </source>
</evidence>
<dbReference type="Pfam" id="PF00254">
    <property type="entry name" value="FKBP_C"/>
    <property type="match status" value="1"/>
</dbReference>
<dbReference type="Gene3D" id="1.20.5.170">
    <property type="match status" value="1"/>
</dbReference>
<dbReference type="PROSITE" id="PS50059">
    <property type="entry name" value="FKBP_PPIASE"/>
    <property type="match status" value="1"/>
</dbReference>
<feature type="compositionally biased region" description="Basic and acidic residues" evidence="3">
    <location>
        <begin position="1101"/>
        <end position="1115"/>
    </location>
</feature>
<feature type="compositionally biased region" description="Low complexity" evidence="3">
    <location>
        <begin position="917"/>
        <end position="929"/>
    </location>
</feature>
<feature type="region of interest" description="Disordered" evidence="3">
    <location>
        <begin position="322"/>
        <end position="370"/>
    </location>
</feature>
<feature type="domain" description="PPIase FKBP-type" evidence="4">
    <location>
        <begin position="161"/>
        <end position="251"/>
    </location>
</feature>
<feature type="compositionally biased region" description="Basic and acidic residues" evidence="3">
    <location>
        <begin position="649"/>
        <end position="666"/>
    </location>
</feature>
<feature type="region of interest" description="Disordered" evidence="3">
    <location>
        <begin position="848"/>
        <end position="885"/>
    </location>
</feature>
<keyword evidence="1" id="KW-0697">Rotamase</keyword>
<dbReference type="Gene3D" id="2.30.29.30">
    <property type="entry name" value="Pleckstrin-homology domain (PH domain)/Phosphotyrosine-binding domain (PTB)"/>
    <property type="match status" value="1"/>
</dbReference>
<keyword evidence="6" id="KW-1185">Reference proteome</keyword>
<accession>A0AAV4IP04</accession>
<feature type="compositionally biased region" description="Polar residues" evidence="3">
    <location>
        <begin position="290"/>
        <end position="299"/>
    </location>
</feature>
<feature type="compositionally biased region" description="Basic and acidic residues" evidence="3">
    <location>
        <begin position="1122"/>
        <end position="1138"/>
    </location>
</feature>
<evidence type="ECO:0000256" key="3">
    <source>
        <dbReference type="SAM" id="MobiDB-lite"/>
    </source>
</evidence>
<keyword evidence="2" id="KW-0175">Coiled coil</keyword>